<sequence>MAMDNWPQVVRATERLVLRPWSDEDAEGLYGLARDPRVGEPAGWPAHGSVAESRQIIRDVLSDAYIFAIFEKAGASATAGPYDASRLVGCAGLTPSQHVDAAGQTEMELGYWLGVPFWGRGYMTEAARELVRFGFGEAGLTAIWACHFDGNDRSRRVMERLGMEYHHSLTRSDGGQDDGRLEHVYVIRRP</sequence>
<evidence type="ECO:0000259" key="1">
    <source>
        <dbReference type="PROSITE" id="PS51186"/>
    </source>
</evidence>
<dbReference type="EMBL" id="JAUDDZ010000012">
    <property type="protein sequence ID" value="MDM8275498.1"/>
    <property type="molecule type" value="Genomic_DNA"/>
</dbReference>
<comment type="caution">
    <text evidence="2">The sequence shown here is derived from an EMBL/GenBank/DDBJ whole genome shotgun (WGS) entry which is preliminary data.</text>
</comment>
<dbReference type="Pfam" id="PF13302">
    <property type="entry name" value="Acetyltransf_3"/>
    <property type="match status" value="1"/>
</dbReference>
<reference evidence="3" key="1">
    <citation type="submission" date="2023-06" db="EMBL/GenBank/DDBJ databases">
        <title>Identification and characterization of horizontal gene transfer across gut microbiota members of farm animals based on homology search.</title>
        <authorList>
            <person name="Zeman M."/>
            <person name="Kubasova T."/>
            <person name="Jahodarova E."/>
            <person name="Nykrynova M."/>
            <person name="Rychlik I."/>
        </authorList>
    </citation>
    <scope>NUCLEOTIDE SEQUENCE [LARGE SCALE GENOMIC DNA]</scope>
    <source>
        <strain evidence="3">154_Feed</strain>
    </source>
</reference>
<evidence type="ECO:0000313" key="2">
    <source>
        <dbReference type="EMBL" id="MDM8275498.1"/>
    </source>
</evidence>
<reference evidence="2 3" key="2">
    <citation type="submission" date="2023-06" db="EMBL/GenBank/DDBJ databases">
        <authorList>
            <person name="Zeman M."/>
            <person name="Kubasova T."/>
            <person name="Jahodarova E."/>
            <person name="Nykrynova M."/>
            <person name="Rychlik I."/>
        </authorList>
    </citation>
    <scope>NUCLEOTIDE SEQUENCE [LARGE SCALE GENOMIC DNA]</scope>
    <source>
        <strain evidence="2 3">154_Feed</strain>
    </source>
</reference>
<dbReference type="Gene3D" id="3.40.630.30">
    <property type="match status" value="1"/>
</dbReference>
<feature type="domain" description="N-acetyltransferase" evidence="1">
    <location>
        <begin position="16"/>
        <end position="190"/>
    </location>
</feature>
<name>A0ABT7VAH6_9ACTN</name>
<dbReference type="PANTHER" id="PTHR43792">
    <property type="entry name" value="GNAT FAMILY, PUTATIVE (AFU_ORTHOLOGUE AFUA_3G00765)-RELATED-RELATED"/>
    <property type="match status" value="1"/>
</dbReference>
<protein>
    <submittedName>
        <fullName evidence="2">GNAT family N-acetyltransferase</fullName>
    </submittedName>
</protein>
<organism evidence="2 3">
    <name type="scientific">Enorma phocaeensis</name>
    <dbReference type="NCBI Taxonomy" id="1871019"/>
    <lineage>
        <taxon>Bacteria</taxon>
        <taxon>Bacillati</taxon>
        <taxon>Actinomycetota</taxon>
        <taxon>Coriobacteriia</taxon>
        <taxon>Coriobacteriales</taxon>
        <taxon>Coriobacteriaceae</taxon>
        <taxon>Enorma</taxon>
    </lineage>
</organism>
<dbReference type="InterPro" id="IPR016181">
    <property type="entry name" value="Acyl_CoA_acyltransferase"/>
</dbReference>
<dbReference type="SUPFAM" id="SSF55729">
    <property type="entry name" value="Acyl-CoA N-acyltransferases (Nat)"/>
    <property type="match status" value="1"/>
</dbReference>
<dbReference type="PROSITE" id="PS51186">
    <property type="entry name" value="GNAT"/>
    <property type="match status" value="1"/>
</dbReference>
<proteinExistence type="predicted"/>
<keyword evidence="3" id="KW-1185">Reference proteome</keyword>
<dbReference type="Proteomes" id="UP001529421">
    <property type="component" value="Unassembled WGS sequence"/>
</dbReference>
<dbReference type="InterPro" id="IPR000182">
    <property type="entry name" value="GNAT_dom"/>
</dbReference>
<evidence type="ECO:0000313" key="3">
    <source>
        <dbReference type="Proteomes" id="UP001529421"/>
    </source>
</evidence>
<dbReference type="RefSeq" id="WP_289545584.1">
    <property type="nucleotide sequence ID" value="NZ_JAUDDZ010000012.1"/>
</dbReference>
<dbReference type="InterPro" id="IPR051531">
    <property type="entry name" value="N-acetyltransferase"/>
</dbReference>
<accession>A0ABT7VAH6</accession>
<gene>
    <name evidence="2" type="ORF">QUW28_08360</name>
</gene>